<gene>
    <name evidence="1" type="ORF">KUTeg_006963</name>
</gene>
<accession>A0ABQ9FBV2</accession>
<dbReference type="PANTHER" id="PTHR37916">
    <property type="entry name" value="CHITIN-BINDING TYPE-4 DOMAIN-CONTAINING PROTEIN"/>
    <property type="match status" value="1"/>
</dbReference>
<comment type="caution">
    <text evidence="1">The sequence shown here is derived from an EMBL/GenBank/DDBJ whole genome shotgun (WGS) entry which is preliminary data.</text>
</comment>
<keyword evidence="2" id="KW-1185">Reference proteome</keyword>
<sequence length="317" mass="35777">MEMFPTAECAHHGEPCGGIAPEKPLRVFEGGKQAYVKWQQNVNVYDIGNPGIRYMDISIAPFDSTNFEVLAVVHDQNTFGQFTRQNYSALVVVPNQECEHCVLRVRYKTHRPGEPVYVQCADVSIVTTKSAAHLPVSNFPSIIKDYRELSKGFELQNRYPTRKQRADGLSLYGFAYNPYEINRLQYVKIDLTSGMKEGIIKYDFGIGFGKKSWNMPSKRKTDIKDDTYYFVADSVLSVNVEKNRTTLLFNDGADMDSPPLSIIEVNIKSGDISRKQPIKNVPSGQAINAIFPNGDGYFTFSVREAQQKGEHNPVSFF</sequence>
<proteinExistence type="predicted"/>
<evidence type="ECO:0000313" key="1">
    <source>
        <dbReference type="EMBL" id="KAJ8314813.1"/>
    </source>
</evidence>
<evidence type="ECO:0000313" key="2">
    <source>
        <dbReference type="Proteomes" id="UP001217089"/>
    </source>
</evidence>
<dbReference type="PANTHER" id="PTHR37916:SF2">
    <property type="entry name" value="CHITIN-BINDING TYPE-4 DOMAIN-CONTAINING PROTEIN"/>
    <property type="match status" value="1"/>
</dbReference>
<dbReference type="EMBL" id="JARBDR010000337">
    <property type="protein sequence ID" value="KAJ8314813.1"/>
    <property type="molecule type" value="Genomic_DNA"/>
</dbReference>
<protein>
    <submittedName>
        <fullName evidence="1">Uncharacterized protein</fullName>
    </submittedName>
</protein>
<name>A0ABQ9FBV2_TEGGR</name>
<dbReference type="Proteomes" id="UP001217089">
    <property type="component" value="Unassembled WGS sequence"/>
</dbReference>
<reference evidence="1 2" key="1">
    <citation type="submission" date="2022-12" db="EMBL/GenBank/DDBJ databases">
        <title>Chromosome-level genome of Tegillarca granosa.</title>
        <authorList>
            <person name="Kim J."/>
        </authorList>
    </citation>
    <scope>NUCLEOTIDE SEQUENCE [LARGE SCALE GENOMIC DNA]</scope>
    <source>
        <strain evidence="1">Teg-2019</strain>
        <tissue evidence="1">Adductor muscle</tissue>
    </source>
</reference>
<organism evidence="1 2">
    <name type="scientific">Tegillarca granosa</name>
    <name type="common">Malaysian cockle</name>
    <name type="synonym">Anadara granosa</name>
    <dbReference type="NCBI Taxonomy" id="220873"/>
    <lineage>
        <taxon>Eukaryota</taxon>
        <taxon>Metazoa</taxon>
        <taxon>Spiralia</taxon>
        <taxon>Lophotrochozoa</taxon>
        <taxon>Mollusca</taxon>
        <taxon>Bivalvia</taxon>
        <taxon>Autobranchia</taxon>
        <taxon>Pteriomorphia</taxon>
        <taxon>Arcoida</taxon>
        <taxon>Arcoidea</taxon>
        <taxon>Arcidae</taxon>
        <taxon>Tegillarca</taxon>
    </lineage>
</organism>